<name>A0A0F9ER07_9ZZZZ</name>
<proteinExistence type="predicted"/>
<accession>A0A0F9ER07</accession>
<evidence type="ECO:0000313" key="1">
    <source>
        <dbReference type="EMBL" id="KKL76479.1"/>
    </source>
</evidence>
<organism evidence="1">
    <name type="scientific">marine sediment metagenome</name>
    <dbReference type="NCBI Taxonomy" id="412755"/>
    <lineage>
        <taxon>unclassified sequences</taxon>
        <taxon>metagenomes</taxon>
        <taxon>ecological metagenomes</taxon>
    </lineage>
</organism>
<protein>
    <submittedName>
        <fullName evidence="1">Uncharacterized protein</fullName>
    </submittedName>
</protein>
<dbReference type="EMBL" id="LAZR01024032">
    <property type="protein sequence ID" value="KKL76479.1"/>
    <property type="molecule type" value="Genomic_DNA"/>
</dbReference>
<dbReference type="AlphaFoldDB" id="A0A0F9ER07"/>
<sequence>MVLKEDLEKQLEAANKLIRDYRSQERVLGDKIRVLESEIISGKEQERVLNDRFENIESMMQTIIKILAGEANGESKAAVITDLLKIRVDRLKEELKYKKQNIYHNQKEYY</sequence>
<reference evidence="1" key="1">
    <citation type="journal article" date="2015" name="Nature">
        <title>Complex archaea that bridge the gap between prokaryotes and eukaryotes.</title>
        <authorList>
            <person name="Spang A."/>
            <person name="Saw J.H."/>
            <person name="Jorgensen S.L."/>
            <person name="Zaremba-Niedzwiedzka K."/>
            <person name="Martijn J."/>
            <person name="Lind A.E."/>
            <person name="van Eijk R."/>
            <person name="Schleper C."/>
            <person name="Guy L."/>
            <person name="Ettema T.J."/>
        </authorList>
    </citation>
    <scope>NUCLEOTIDE SEQUENCE</scope>
</reference>
<gene>
    <name evidence="1" type="ORF">LCGC14_2044480</name>
</gene>
<comment type="caution">
    <text evidence="1">The sequence shown here is derived from an EMBL/GenBank/DDBJ whole genome shotgun (WGS) entry which is preliminary data.</text>
</comment>